<dbReference type="PROSITE" id="PS50007">
    <property type="entry name" value="PIPLC_X_DOMAIN"/>
    <property type="match status" value="1"/>
</dbReference>
<dbReference type="InterPro" id="IPR001192">
    <property type="entry name" value="PI-PLC_fam"/>
</dbReference>
<dbReference type="CDD" id="cd08558">
    <property type="entry name" value="PI-PLCc_eukaryota"/>
    <property type="match status" value="1"/>
</dbReference>
<evidence type="ECO:0000256" key="6">
    <source>
        <dbReference type="ARBA" id="ARBA00023224"/>
    </source>
</evidence>
<dbReference type="CDD" id="cd15898">
    <property type="entry name" value="EFh_PI-PLC"/>
    <property type="match status" value="1"/>
</dbReference>
<dbReference type="Proteomes" id="UP000008980">
    <property type="component" value="Chromosome 22"/>
</dbReference>
<feature type="domain" description="C2" evidence="8">
    <location>
        <begin position="632"/>
        <end position="761"/>
    </location>
</feature>
<evidence type="ECO:0000256" key="5">
    <source>
        <dbReference type="ARBA" id="ARBA00023098"/>
    </source>
</evidence>
<dbReference type="PROSITE" id="PS50008">
    <property type="entry name" value="PIPLC_Y_DOMAIN"/>
    <property type="match status" value="1"/>
</dbReference>
<dbReference type="SUPFAM" id="SSF51695">
    <property type="entry name" value="PLC-like phosphodiesterases"/>
    <property type="match status" value="1"/>
</dbReference>
<dbReference type="PhylomeDB" id="E9BG18"/>
<dbReference type="RefSeq" id="XP_003860899.1">
    <property type="nucleotide sequence ID" value="XM_003860851.1"/>
</dbReference>
<dbReference type="VEuPathDB" id="TriTrypDB:LdBPK_221530.1"/>
<dbReference type="PROSITE" id="PS00018">
    <property type="entry name" value="EF_HAND_1"/>
    <property type="match status" value="1"/>
</dbReference>
<dbReference type="Gene3D" id="3.20.20.190">
    <property type="entry name" value="Phosphatidylinositol (PI) phosphodiesterase"/>
    <property type="match status" value="1"/>
</dbReference>
<dbReference type="InterPro" id="IPR035892">
    <property type="entry name" value="C2_domain_sf"/>
</dbReference>
<evidence type="ECO:0000313" key="12">
    <source>
        <dbReference type="Proteomes" id="UP000008980"/>
    </source>
</evidence>
<dbReference type="Pfam" id="PF13499">
    <property type="entry name" value="EF-hand_7"/>
    <property type="match status" value="1"/>
</dbReference>
<dbReference type="AlphaFoldDB" id="E9BG18"/>
<dbReference type="PRINTS" id="PR00390">
    <property type="entry name" value="PHPHLIPASEC"/>
</dbReference>
<gene>
    <name evidence="11" type="ORF">LDBPK_221530</name>
</gene>
<dbReference type="Pfam" id="PF00168">
    <property type="entry name" value="C2"/>
    <property type="match status" value="1"/>
</dbReference>
<dbReference type="GO" id="GO:0016042">
    <property type="term" value="P:lipid catabolic process"/>
    <property type="evidence" value="ECO:0007669"/>
    <property type="project" value="UniProtKB-KW"/>
</dbReference>
<dbReference type="Pfam" id="PF00388">
    <property type="entry name" value="PI-PLC-X"/>
    <property type="match status" value="1"/>
</dbReference>
<reference evidence="12" key="2">
    <citation type="submission" date="2011-02" db="EMBL/GenBank/DDBJ databases">
        <title>Whole genome sequencing of Leishmania donovani clinical lines reveals dynamic variation related to drug resistance.</title>
        <authorList>
            <person name="Downing T."/>
            <person name="Imamura H."/>
            <person name="Sanders M."/>
            <person name="Decuypere S."/>
            <person name="Hertz-Fowler C."/>
            <person name="Clark T.G."/>
            <person name="Rijal S."/>
            <person name="Sundar S."/>
            <person name="Quail M.A."/>
            <person name="De Doncker S."/>
            <person name="Maes I."/>
            <person name="Vanaerschot M."/>
            <person name="Stark O."/>
            <person name="Schonian G."/>
            <person name="Dujardin J.C."/>
            <person name="Berriman M."/>
        </authorList>
    </citation>
    <scope>NUCLEOTIDE SEQUENCE [LARGE SCALE GENOMIC DNA]</scope>
    <source>
        <strain evidence="12">BPK282A1</strain>
    </source>
</reference>
<comment type="catalytic activity">
    <reaction evidence="7">
        <text>a 1,2-diacyl-sn-glycero-3-phospho-(1D-myo-inositol-4,5-bisphosphate) + H2O = 1D-myo-inositol 1,4,5-trisphosphate + a 1,2-diacyl-sn-glycerol + H(+)</text>
        <dbReference type="Rhea" id="RHEA:33179"/>
        <dbReference type="ChEBI" id="CHEBI:15377"/>
        <dbReference type="ChEBI" id="CHEBI:15378"/>
        <dbReference type="ChEBI" id="CHEBI:17815"/>
        <dbReference type="ChEBI" id="CHEBI:58456"/>
        <dbReference type="ChEBI" id="CHEBI:203600"/>
        <dbReference type="EC" id="3.1.4.11"/>
    </reaction>
</comment>
<dbReference type="InterPro" id="IPR001711">
    <property type="entry name" value="PLipase_C_Pinositol-sp_Y"/>
</dbReference>
<dbReference type="InterPro" id="IPR000909">
    <property type="entry name" value="PLipase_C_PInositol-sp_X_dom"/>
</dbReference>
<evidence type="ECO:0000259" key="10">
    <source>
        <dbReference type="PROSITE" id="PS50222"/>
    </source>
</evidence>
<dbReference type="PROSITE" id="PS50222">
    <property type="entry name" value="EF_HAND_2"/>
    <property type="match status" value="1"/>
</dbReference>
<evidence type="ECO:0000256" key="7">
    <source>
        <dbReference type="RuleBase" id="RU361133"/>
    </source>
</evidence>
<keyword evidence="5 7" id="KW-0443">Lipid metabolism</keyword>
<evidence type="ECO:0000256" key="2">
    <source>
        <dbReference type="ARBA" id="ARBA00022801"/>
    </source>
</evidence>
<dbReference type="GeneID" id="13389622"/>
<dbReference type="Pfam" id="PF00387">
    <property type="entry name" value="PI-PLC-Y"/>
    <property type="match status" value="1"/>
</dbReference>
<evidence type="ECO:0000256" key="4">
    <source>
        <dbReference type="ARBA" id="ARBA00022963"/>
    </source>
</evidence>
<dbReference type="InterPro" id="IPR002048">
    <property type="entry name" value="EF_hand_dom"/>
</dbReference>
<dbReference type="SUPFAM" id="SSF47473">
    <property type="entry name" value="EF-hand"/>
    <property type="match status" value="1"/>
</dbReference>
<dbReference type="GO" id="GO:0005509">
    <property type="term" value="F:calcium ion binding"/>
    <property type="evidence" value="ECO:0007669"/>
    <property type="project" value="InterPro"/>
</dbReference>
<dbReference type="SMART" id="SM00054">
    <property type="entry name" value="EFh"/>
    <property type="match status" value="1"/>
</dbReference>
<evidence type="ECO:0000259" key="8">
    <source>
        <dbReference type="PROSITE" id="PS50004"/>
    </source>
</evidence>
<reference evidence="11 12" key="1">
    <citation type="journal article" date="2011" name="Genome Res.">
        <title>Whole genome sequencing of multiple Leishmania donovani clinical isolates provides insights into population structure and mechanisms of drug resistance.</title>
        <authorList>
            <person name="Downing T."/>
            <person name="Imamura H."/>
            <person name="Decuypere S."/>
            <person name="Clark T.G."/>
            <person name="Coombs G.H."/>
            <person name="Cotton J.A."/>
            <person name="Hilley J.D."/>
            <person name="de Doncker S."/>
            <person name="Maes I."/>
            <person name="Mottram J.C."/>
            <person name="Quail M.A."/>
            <person name="Rijal S."/>
            <person name="Sanders M."/>
            <person name="Schonian G."/>
            <person name="Stark O."/>
            <person name="Sundar S."/>
            <person name="Vanaerschot M."/>
            <person name="Hertz-Fowler C."/>
            <person name="Dujardin J.C."/>
            <person name="Berriman M."/>
        </authorList>
    </citation>
    <scope>NUCLEOTIDE SEQUENCE [LARGE SCALE GENOMIC DNA]</scope>
    <source>
        <strain evidence="11 12">BPK282A1</strain>
    </source>
</reference>
<feature type="domain" description="PI-PLC Y-box" evidence="9">
    <location>
        <begin position="519"/>
        <end position="637"/>
    </location>
</feature>
<dbReference type="SMART" id="SM00149">
    <property type="entry name" value="PLCYc"/>
    <property type="match status" value="1"/>
</dbReference>
<dbReference type="EC" id="3.1.4.11" evidence="1 7"/>
<dbReference type="KEGG" id="ldo:LDBPK_221530"/>
<dbReference type="PANTHER" id="PTHR10336">
    <property type="entry name" value="PHOSPHOINOSITIDE-SPECIFIC PHOSPHOLIPASE C FAMILY PROTEIN"/>
    <property type="match status" value="1"/>
</dbReference>
<dbReference type="Gene3D" id="2.60.40.150">
    <property type="entry name" value="C2 domain"/>
    <property type="match status" value="1"/>
</dbReference>
<dbReference type="EMBL" id="FR799609">
    <property type="protein sequence ID" value="CBZ34194.1"/>
    <property type="molecule type" value="Genomic_DNA"/>
</dbReference>
<dbReference type="GO" id="GO:0051209">
    <property type="term" value="P:release of sequestered calcium ion into cytosol"/>
    <property type="evidence" value="ECO:0007669"/>
    <property type="project" value="TreeGrafter"/>
</dbReference>
<organism evidence="11 12">
    <name type="scientific">Leishmania donovani</name>
    <dbReference type="NCBI Taxonomy" id="5661"/>
    <lineage>
        <taxon>Eukaryota</taxon>
        <taxon>Discoba</taxon>
        <taxon>Euglenozoa</taxon>
        <taxon>Kinetoplastea</taxon>
        <taxon>Metakinetoplastina</taxon>
        <taxon>Trypanosomatida</taxon>
        <taxon>Trypanosomatidae</taxon>
        <taxon>Leishmaniinae</taxon>
        <taxon>Leishmania</taxon>
    </lineage>
</organism>
<dbReference type="InterPro" id="IPR017946">
    <property type="entry name" value="PLC-like_Pdiesterase_TIM-brl"/>
</dbReference>
<dbReference type="InterPro" id="IPR000008">
    <property type="entry name" value="C2_dom"/>
</dbReference>
<protein>
    <recommendedName>
        <fullName evidence="1 7">Phosphoinositide phospholipase C</fullName>
        <ecNumber evidence="1 7">3.1.4.11</ecNumber>
    </recommendedName>
</protein>
<dbReference type="InterPro" id="IPR018247">
    <property type="entry name" value="EF_Hand_1_Ca_BS"/>
</dbReference>
<evidence type="ECO:0000256" key="1">
    <source>
        <dbReference type="ARBA" id="ARBA00012368"/>
    </source>
</evidence>
<dbReference type="InterPro" id="IPR011992">
    <property type="entry name" value="EF-hand-dom_pair"/>
</dbReference>
<dbReference type="FunFam" id="3.20.20.190:FF:000064">
    <property type="entry name" value="Phosphoinositide phospholipase C"/>
    <property type="match status" value="1"/>
</dbReference>
<keyword evidence="6" id="KW-0807">Transducer</keyword>
<dbReference type="PANTHER" id="PTHR10336:SF36">
    <property type="entry name" value="1-PHOSPHATIDYLINOSITOL 4,5-BISPHOSPHATE PHOSPHODIESTERASE BETA-4"/>
    <property type="match status" value="1"/>
</dbReference>
<keyword evidence="4 7" id="KW-0442">Lipid degradation</keyword>
<sequence length="785" mass="87967">MRARGTPSHTRSVPHFFHAFLVSTLPYRPTLSIEAASTTSHRAAKHCHTIRARHSYTAPELCVCACVALPSSDMGVLCNTASNPEKRTATYIPALRALTDNYFATHHPNENESALFFASLRVALRSMLHCSREEVDEFLIDSCKRSVSTSAALDKFLSNKNTSKVAPDATAAKIMQVWMMYDKDNSGDLSYAEMKRLVEGLSFSKDLTERILKPFEDDNRHTIAFSEFAKVYSNAVSFRELGYVFQDLAGGGQQTISRDTFASFVCDIQGEDWDAEFLNEKLALMGCVGTDGITENNFVGYVMSPYFDSAVEKKKLTDVYHDMDQIMCCYFISSSHNTYLTGDQLTSKSSSQMYKKALLDGCRCVELDCWNGPHGEPIVYHGYTRTSRIAFEECVKTIRQYAFTASAYPVILSLEVHTSVEQQDRMAEILEGGLGSLLFRPPWGSNEKPTMTFSPNNLKNKILVKAKRGDFPAREPRVDKDDDATETDSVASTNNADYLKMKETCRKAEKDEVRVSAKLSALVSIESSKCHDVKDLSYLKDKQPYHCSSYSERKGKAIAREAHDALVRINDTCLSRVFPAGSRIDSSNYSPLLYWASGFQMVAINWQSSDTFGWRLNRCFFLDNGCCGYLLKPEHLRPVTCPDVAVPENWRSLTVEVISGFSLPSASNSEVADPFVTVFLEGPDVDSTPKSTHTIHNNGFHPVWRGAGQTEWIWTVHRWSLSVLVLQVYDHNRCSSSQLLAEAIIPLRMLHKGFRKVSLNDSAGYSIPGSFLVCRVDYTDAPERL</sequence>
<dbReference type="OMA" id="DAWDNDE"/>
<feature type="domain" description="EF-hand" evidence="10">
    <location>
        <begin position="169"/>
        <end position="204"/>
    </location>
</feature>
<evidence type="ECO:0000256" key="3">
    <source>
        <dbReference type="ARBA" id="ARBA00022837"/>
    </source>
</evidence>
<accession>E9BG18</accession>
<evidence type="ECO:0000313" key="11">
    <source>
        <dbReference type="EMBL" id="CBZ34194.1"/>
    </source>
</evidence>
<dbReference type="GO" id="GO:0048015">
    <property type="term" value="P:phosphatidylinositol-mediated signaling"/>
    <property type="evidence" value="ECO:0007669"/>
    <property type="project" value="TreeGrafter"/>
</dbReference>
<keyword evidence="2 7" id="KW-0378">Hydrolase</keyword>
<dbReference type="Gene3D" id="1.10.238.10">
    <property type="entry name" value="EF-hand"/>
    <property type="match status" value="1"/>
</dbReference>
<keyword evidence="3" id="KW-0106">Calcium</keyword>
<evidence type="ECO:0000259" key="9">
    <source>
        <dbReference type="PROSITE" id="PS50008"/>
    </source>
</evidence>
<dbReference type="SUPFAM" id="SSF49562">
    <property type="entry name" value="C2 domain (Calcium/lipid-binding domain, CaLB)"/>
    <property type="match status" value="1"/>
</dbReference>
<dbReference type="CDD" id="cd00275">
    <property type="entry name" value="C2_PLC_like"/>
    <property type="match status" value="1"/>
</dbReference>
<dbReference type="GO" id="GO:0004435">
    <property type="term" value="F:phosphatidylinositol-4,5-bisphosphate phospholipase C activity"/>
    <property type="evidence" value="ECO:0007669"/>
    <property type="project" value="UniProtKB-EC"/>
</dbReference>
<dbReference type="SMART" id="SM00239">
    <property type="entry name" value="C2"/>
    <property type="match status" value="1"/>
</dbReference>
<dbReference type="SMART" id="SM00148">
    <property type="entry name" value="PLCXc"/>
    <property type="match status" value="1"/>
</dbReference>
<proteinExistence type="predicted"/>
<name>E9BG18_LEIDO</name>
<dbReference type="PROSITE" id="PS50004">
    <property type="entry name" value="C2"/>
    <property type="match status" value="1"/>
</dbReference>